<accession>A0ABR9IBQ2</accession>
<organism evidence="2 3">
    <name type="scientific">Amycolatopsis lexingtonensis</name>
    <dbReference type="NCBI Taxonomy" id="218822"/>
    <lineage>
        <taxon>Bacteria</taxon>
        <taxon>Bacillati</taxon>
        <taxon>Actinomycetota</taxon>
        <taxon>Actinomycetes</taxon>
        <taxon>Pseudonocardiales</taxon>
        <taxon>Pseudonocardiaceae</taxon>
        <taxon>Amycolatopsis</taxon>
    </lineage>
</organism>
<feature type="transmembrane region" description="Helical" evidence="1">
    <location>
        <begin position="7"/>
        <end position="24"/>
    </location>
</feature>
<comment type="caution">
    <text evidence="2">The sequence shown here is derived from an EMBL/GenBank/DDBJ whole genome shotgun (WGS) entry which is preliminary data.</text>
</comment>
<keyword evidence="1" id="KW-1133">Transmembrane helix</keyword>
<evidence type="ECO:0000313" key="3">
    <source>
        <dbReference type="Proteomes" id="UP000631670"/>
    </source>
</evidence>
<keyword evidence="1" id="KW-0472">Membrane</keyword>
<proteinExistence type="predicted"/>
<gene>
    <name evidence="2" type="ORF">H4696_007715</name>
</gene>
<evidence type="ECO:0000256" key="1">
    <source>
        <dbReference type="SAM" id="Phobius"/>
    </source>
</evidence>
<feature type="transmembrane region" description="Helical" evidence="1">
    <location>
        <begin position="30"/>
        <end position="53"/>
    </location>
</feature>
<sequence>MKPRWYFFAWFAVVAAVHLVVEGWTDTTAIGLPVGFAATLVLVFVPRLPWWATGEERPDRVRRVRLRKRSWVPVRLLARTATAWTAGILAVAAEVAAIVFDGGWLPWLVPVPSLLVVLGLVGWRSDLAEVARCLKSDRWTPIAAAAFDVRPGEPVDGWAVLPGDVRIKFHLDAAPADVAAELAGRRRLWLAGWPSEQLVIGCPEGEHYTVGHFGVHHRDRKNTVSAGRTAR</sequence>
<reference evidence="2 3" key="1">
    <citation type="submission" date="2020-10" db="EMBL/GenBank/DDBJ databases">
        <title>Sequencing the genomes of 1000 actinobacteria strains.</title>
        <authorList>
            <person name="Klenk H.-P."/>
        </authorList>
    </citation>
    <scope>NUCLEOTIDE SEQUENCE [LARGE SCALE GENOMIC DNA]</scope>
    <source>
        <strain evidence="2 3">DSM 44653</strain>
    </source>
</reference>
<keyword evidence="3" id="KW-1185">Reference proteome</keyword>
<feature type="transmembrane region" description="Helical" evidence="1">
    <location>
        <begin position="74"/>
        <end position="98"/>
    </location>
</feature>
<feature type="transmembrane region" description="Helical" evidence="1">
    <location>
        <begin position="104"/>
        <end position="123"/>
    </location>
</feature>
<name>A0ABR9IBQ2_9PSEU</name>
<evidence type="ECO:0000313" key="2">
    <source>
        <dbReference type="EMBL" id="MBE1500615.1"/>
    </source>
</evidence>
<dbReference type="RefSeq" id="WP_192782774.1">
    <property type="nucleotide sequence ID" value="NZ_JADBEG010000001.1"/>
</dbReference>
<dbReference type="Proteomes" id="UP000631670">
    <property type="component" value="Unassembled WGS sequence"/>
</dbReference>
<protein>
    <submittedName>
        <fullName evidence="2">Uncharacterized protein</fullName>
    </submittedName>
</protein>
<dbReference type="EMBL" id="JADBEG010000001">
    <property type="protein sequence ID" value="MBE1500615.1"/>
    <property type="molecule type" value="Genomic_DNA"/>
</dbReference>
<keyword evidence="1" id="KW-0812">Transmembrane</keyword>